<dbReference type="InterPro" id="IPR015943">
    <property type="entry name" value="WD40/YVTN_repeat-like_dom_sf"/>
</dbReference>
<dbReference type="Gene3D" id="2.130.10.10">
    <property type="entry name" value="YVTN repeat-like/Quinoprotein amine dehydrogenase"/>
    <property type="match status" value="1"/>
</dbReference>
<reference evidence="3 4" key="1">
    <citation type="submission" date="2020-06" db="EMBL/GenBank/DDBJ databases">
        <authorList>
            <person name="Li R."/>
            <person name="Bekaert M."/>
        </authorList>
    </citation>
    <scope>NUCLEOTIDE SEQUENCE [LARGE SCALE GENOMIC DNA]</scope>
    <source>
        <strain evidence="4">wild</strain>
    </source>
</reference>
<keyword evidence="1" id="KW-0479">Metal-binding</keyword>
<gene>
    <name evidence="3" type="ORF">MCOR_31294</name>
</gene>
<name>A0A6J8CLP5_MYTCO</name>
<proteinExistence type="predicted"/>
<dbReference type="InterPro" id="IPR010620">
    <property type="entry name" value="SBBP_repeat"/>
</dbReference>
<keyword evidence="1" id="KW-0863">Zinc-finger</keyword>
<dbReference type="AlphaFoldDB" id="A0A6J8CLP5"/>
<evidence type="ECO:0000313" key="3">
    <source>
        <dbReference type="EMBL" id="CAC5396781.1"/>
    </source>
</evidence>
<evidence type="ECO:0000259" key="2">
    <source>
        <dbReference type="PROSITE" id="PS50119"/>
    </source>
</evidence>
<dbReference type="InterPro" id="IPR011042">
    <property type="entry name" value="6-blade_b-propeller_TolB-like"/>
</dbReference>
<dbReference type="OrthoDB" id="6107862at2759"/>
<dbReference type="InterPro" id="IPR000315">
    <property type="entry name" value="Znf_B-box"/>
</dbReference>
<dbReference type="PANTHER" id="PTHR25462">
    <property type="entry name" value="BONUS, ISOFORM C-RELATED"/>
    <property type="match status" value="1"/>
</dbReference>
<accession>A0A6J8CLP5</accession>
<dbReference type="Pfam" id="PF06739">
    <property type="entry name" value="SBBP"/>
    <property type="match status" value="1"/>
</dbReference>
<protein>
    <recommendedName>
        <fullName evidence="2">B box-type domain-containing protein</fullName>
    </recommendedName>
</protein>
<sequence>MASSTHICSVCDLRNITKQSITWCTECDEGLCFECQEHHSLSKGTRKHNTISITEYQKLPSGTLQLTQKCDKHYEKYTIYCKKHECPCCSSCIVENHSDCQDLAKLAEIVKNIRLSNVLYEIENSCAELVDDIKKIQHSVQYSLKTLSGEKLKILEEIKQTRITINKHLDKIQEDTLKTIQETEEKEHKNISEILALLKEKENEIFECQRNMEKVKENATDLQTFLSIKQLEKEVSKKEHFLRSLIESGTFKESNLSYQVNTAILKIIADIESFGKVHIKTKPFDVVLTRKKDKQAQSMVPRELSRSIKNINLKLQNIIITMGGKTWGCCMLPDGRTAFTDCDCVRVFNTDGSKDFEVATPTSACDIAYISVDNTLAVTSGSSGIKCITIIDIQNKKIKDKIDVDSYYYGIAVKGTTFICSTSRKGIRLVYPYNNSISYLVRQEIPRFCYVAIFGYKMYHTNNRSNSVTCYDLQGTCRVQWLFKNESVLKIPSGISVDNDGNVYVIGNSSKNVVVISANGQEYKEILNARDGLQDATGLHYNRNTNQLLVANHKQKAMIFTLI</sequence>
<keyword evidence="4" id="KW-1185">Reference proteome</keyword>
<dbReference type="PROSITE" id="PS50119">
    <property type="entry name" value="ZF_BBOX"/>
    <property type="match status" value="1"/>
</dbReference>
<dbReference type="GO" id="GO:0008270">
    <property type="term" value="F:zinc ion binding"/>
    <property type="evidence" value="ECO:0007669"/>
    <property type="project" value="UniProtKB-KW"/>
</dbReference>
<dbReference type="CDD" id="cd19757">
    <property type="entry name" value="Bbox1"/>
    <property type="match status" value="1"/>
</dbReference>
<evidence type="ECO:0000256" key="1">
    <source>
        <dbReference type="PROSITE-ProRule" id="PRU00024"/>
    </source>
</evidence>
<dbReference type="Gene3D" id="2.120.10.30">
    <property type="entry name" value="TolB, C-terminal domain"/>
    <property type="match status" value="1"/>
</dbReference>
<keyword evidence="1" id="KW-0862">Zinc</keyword>
<dbReference type="EMBL" id="CACVKT020005649">
    <property type="protein sequence ID" value="CAC5396781.1"/>
    <property type="molecule type" value="Genomic_DNA"/>
</dbReference>
<feature type="domain" description="B box-type" evidence="2">
    <location>
        <begin position="3"/>
        <end position="53"/>
    </location>
</feature>
<dbReference type="InterPro" id="IPR047153">
    <property type="entry name" value="TRIM45/56/19-like"/>
</dbReference>
<dbReference type="Gene3D" id="3.30.160.60">
    <property type="entry name" value="Classic Zinc Finger"/>
    <property type="match status" value="1"/>
</dbReference>
<evidence type="ECO:0000313" key="4">
    <source>
        <dbReference type="Proteomes" id="UP000507470"/>
    </source>
</evidence>
<dbReference type="PANTHER" id="PTHR25462:SF296">
    <property type="entry name" value="MEIOTIC P26, ISOFORM F"/>
    <property type="match status" value="1"/>
</dbReference>
<organism evidence="3 4">
    <name type="scientific">Mytilus coruscus</name>
    <name type="common">Sea mussel</name>
    <dbReference type="NCBI Taxonomy" id="42192"/>
    <lineage>
        <taxon>Eukaryota</taxon>
        <taxon>Metazoa</taxon>
        <taxon>Spiralia</taxon>
        <taxon>Lophotrochozoa</taxon>
        <taxon>Mollusca</taxon>
        <taxon>Bivalvia</taxon>
        <taxon>Autobranchia</taxon>
        <taxon>Pteriomorphia</taxon>
        <taxon>Mytilida</taxon>
        <taxon>Mytiloidea</taxon>
        <taxon>Mytilidae</taxon>
        <taxon>Mytilinae</taxon>
        <taxon>Mytilus</taxon>
    </lineage>
</organism>
<dbReference type="Proteomes" id="UP000507470">
    <property type="component" value="Unassembled WGS sequence"/>
</dbReference>
<dbReference type="SUPFAM" id="SSF101898">
    <property type="entry name" value="NHL repeat"/>
    <property type="match status" value="1"/>
</dbReference>